<sequence length="384" mass="40953">MSTAAPRGAAIWGTDCRRPGAGAASATLRPVPIRAALAYTARHPRAVSSAFAMDPTTASLPANPLPAPALRLTRLRFDCDALEPIHLPAYSGSAWRGLIGRSLRHSVCVTRQPTCDGCLLRSQCAYSTFFESPPASPETAARYSALPHPFVLEPGPPGRRTLEPGAPLSVGLTLIGPAGALTPYLIHALQRAGARGLGRQGGRFRLVAVQQETRLGSDQWQAIYRAETATLQPAATQLPAPGAAPDQVRLALHTPVRLKRQGRYLGPRDLDARALLGTLSTRIALLAELYGDGPPAFERAPLHAAIDRITLTPAQLHWVEWTRYSSRQGTRMQLGGVLGTLQLHGPGLTALWPLLTLGQWLHVGKATSFGLGGYRLQPAASPDP</sequence>
<evidence type="ECO:0000313" key="3">
    <source>
        <dbReference type="Proteomes" id="UP001296776"/>
    </source>
</evidence>
<protein>
    <recommendedName>
        <fullName evidence="1">CRISPR-associated protein Cas6 C-terminal domain-containing protein</fullName>
    </recommendedName>
</protein>
<dbReference type="EMBL" id="NRSJ01000009">
    <property type="protein sequence ID" value="MBK1704360.1"/>
    <property type="molecule type" value="Genomic_DNA"/>
</dbReference>
<dbReference type="AlphaFoldDB" id="A0AAJ0X9S1"/>
<dbReference type="Pfam" id="PF10040">
    <property type="entry name" value="CRISPR_Cas6"/>
    <property type="match status" value="1"/>
</dbReference>
<dbReference type="Gene3D" id="3.30.70.1900">
    <property type="match status" value="1"/>
</dbReference>
<dbReference type="Proteomes" id="UP001296776">
    <property type="component" value="Unassembled WGS sequence"/>
</dbReference>
<feature type="domain" description="CRISPR-associated protein Cas6 C-terminal" evidence="1">
    <location>
        <begin position="250"/>
        <end position="374"/>
    </location>
</feature>
<gene>
    <name evidence="2" type="ORF">CKO40_07355</name>
</gene>
<keyword evidence="3" id="KW-1185">Reference proteome</keyword>
<accession>A0AAJ0X9S1</accession>
<dbReference type="InterPro" id="IPR019267">
    <property type="entry name" value="CRISPR-assoc_Cas6_C"/>
</dbReference>
<evidence type="ECO:0000259" key="1">
    <source>
        <dbReference type="Pfam" id="PF10040"/>
    </source>
</evidence>
<reference evidence="2" key="1">
    <citation type="submission" date="2017-08" db="EMBL/GenBank/DDBJ databases">
        <authorList>
            <person name="Imhoff J.F."/>
            <person name="Rahn T."/>
            <person name="Kuenzel S."/>
            <person name="Neulinger S.C."/>
        </authorList>
    </citation>
    <scope>NUCLEOTIDE SEQUENCE</scope>
    <source>
        <strain evidence="2">DSM 11080</strain>
    </source>
</reference>
<proteinExistence type="predicted"/>
<organism evidence="2 3">
    <name type="scientific">Halochromatium glycolicum</name>
    <dbReference type="NCBI Taxonomy" id="85075"/>
    <lineage>
        <taxon>Bacteria</taxon>
        <taxon>Pseudomonadati</taxon>
        <taxon>Pseudomonadota</taxon>
        <taxon>Gammaproteobacteria</taxon>
        <taxon>Chromatiales</taxon>
        <taxon>Chromatiaceae</taxon>
        <taxon>Halochromatium</taxon>
    </lineage>
</organism>
<comment type="caution">
    <text evidence="2">The sequence shown here is derived from an EMBL/GenBank/DDBJ whole genome shotgun (WGS) entry which is preliminary data.</text>
</comment>
<evidence type="ECO:0000313" key="2">
    <source>
        <dbReference type="EMBL" id="MBK1704360.1"/>
    </source>
</evidence>
<reference evidence="2" key="2">
    <citation type="journal article" date="2020" name="Microorganisms">
        <title>Osmotic Adaptation and Compatible Solute Biosynthesis of Phototrophic Bacteria as Revealed from Genome Analyses.</title>
        <authorList>
            <person name="Imhoff J.F."/>
            <person name="Rahn T."/>
            <person name="Kunzel S."/>
            <person name="Keller A."/>
            <person name="Neulinger S.C."/>
        </authorList>
    </citation>
    <scope>NUCLEOTIDE SEQUENCE</scope>
    <source>
        <strain evidence="2">DSM 11080</strain>
    </source>
</reference>
<name>A0AAJ0X9S1_9GAMM</name>